<keyword evidence="3" id="KW-1185">Reference proteome</keyword>
<feature type="region of interest" description="Disordered" evidence="1">
    <location>
        <begin position="1"/>
        <end position="71"/>
    </location>
</feature>
<evidence type="ECO:0000313" key="2">
    <source>
        <dbReference type="EMBL" id="PFX26641.1"/>
    </source>
</evidence>
<protein>
    <submittedName>
        <fullName evidence="2">Uncharacterized protein</fullName>
    </submittedName>
</protein>
<dbReference type="OrthoDB" id="5989561at2759"/>
<dbReference type="EMBL" id="LSMT01000121">
    <property type="protein sequence ID" value="PFX26641.1"/>
    <property type="molecule type" value="Genomic_DNA"/>
</dbReference>
<reference evidence="3" key="1">
    <citation type="journal article" date="2017" name="bioRxiv">
        <title>Comparative analysis of the genomes of Stylophora pistillata and Acropora digitifera provides evidence for extensive differences between species of corals.</title>
        <authorList>
            <person name="Voolstra C.R."/>
            <person name="Li Y."/>
            <person name="Liew Y.J."/>
            <person name="Baumgarten S."/>
            <person name="Zoccola D."/>
            <person name="Flot J.-F."/>
            <person name="Tambutte S."/>
            <person name="Allemand D."/>
            <person name="Aranda M."/>
        </authorList>
    </citation>
    <scope>NUCLEOTIDE SEQUENCE [LARGE SCALE GENOMIC DNA]</scope>
</reference>
<feature type="region of interest" description="Disordered" evidence="1">
    <location>
        <begin position="145"/>
        <end position="182"/>
    </location>
</feature>
<gene>
    <name evidence="2" type="ORF">AWC38_SpisGene8690</name>
</gene>
<accession>A0A2B4S9T5</accession>
<feature type="compositionally biased region" description="Polar residues" evidence="1">
    <location>
        <begin position="34"/>
        <end position="50"/>
    </location>
</feature>
<name>A0A2B4S9T5_STYPI</name>
<organism evidence="2 3">
    <name type="scientific">Stylophora pistillata</name>
    <name type="common">Smooth cauliflower coral</name>
    <dbReference type="NCBI Taxonomy" id="50429"/>
    <lineage>
        <taxon>Eukaryota</taxon>
        <taxon>Metazoa</taxon>
        <taxon>Cnidaria</taxon>
        <taxon>Anthozoa</taxon>
        <taxon>Hexacorallia</taxon>
        <taxon>Scleractinia</taxon>
        <taxon>Astrocoeniina</taxon>
        <taxon>Pocilloporidae</taxon>
        <taxon>Stylophora</taxon>
    </lineage>
</organism>
<dbReference type="AlphaFoldDB" id="A0A2B4S9T5"/>
<feature type="compositionally biased region" description="Polar residues" evidence="1">
    <location>
        <begin position="58"/>
        <end position="70"/>
    </location>
</feature>
<evidence type="ECO:0000313" key="3">
    <source>
        <dbReference type="Proteomes" id="UP000225706"/>
    </source>
</evidence>
<comment type="caution">
    <text evidence="2">The sequence shown here is derived from an EMBL/GenBank/DDBJ whole genome shotgun (WGS) entry which is preliminary data.</text>
</comment>
<feature type="region of interest" description="Disordered" evidence="1">
    <location>
        <begin position="211"/>
        <end position="258"/>
    </location>
</feature>
<dbReference type="Proteomes" id="UP000225706">
    <property type="component" value="Unassembled WGS sequence"/>
</dbReference>
<evidence type="ECO:0000256" key="1">
    <source>
        <dbReference type="SAM" id="MobiDB-lite"/>
    </source>
</evidence>
<proteinExistence type="predicted"/>
<feature type="compositionally biased region" description="Basic and acidic residues" evidence="1">
    <location>
        <begin position="211"/>
        <end position="237"/>
    </location>
</feature>
<sequence>MKSGKVAKRKTLSKGSPKKSKKPGNVKGTRKKFQSSGKVNSTPAAENTIETKCRKPKTSSVTEGSASAEQTAVDERRLRKLKVYLKSVSYNGCEGTNLPSLNDLYQDQLFVDEFPCNELSKPVEFKCNPTPFVIASCFNRAQATDNSKSGGYKGTRRAPRNQYVPSRKRSTKKSDFTPINSPLKHSSPFMVTQMKTIRAAISNPVNINIHFNEKGPKMENRKPQREEKEPKEQKESTLKLWRKGREKTKNLISPLGSY</sequence>
<feature type="compositionally biased region" description="Basic residues" evidence="1">
    <location>
        <begin position="1"/>
        <end position="33"/>
    </location>
</feature>